<dbReference type="PANTHER" id="PTHR30193">
    <property type="entry name" value="ABC TRANSPORTER PERMEASE PROTEIN"/>
    <property type="match status" value="1"/>
</dbReference>
<comment type="subcellular location">
    <subcellularLocation>
        <location evidence="1 7">Cell membrane</location>
        <topology evidence="1 7">Multi-pass membrane protein</topology>
    </subcellularLocation>
</comment>
<dbReference type="Proteomes" id="UP000242699">
    <property type="component" value="Unassembled WGS sequence"/>
</dbReference>
<feature type="transmembrane region" description="Helical" evidence="7">
    <location>
        <begin position="107"/>
        <end position="127"/>
    </location>
</feature>
<feature type="transmembrane region" description="Helical" evidence="7">
    <location>
        <begin position="73"/>
        <end position="95"/>
    </location>
</feature>
<dbReference type="InterPro" id="IPR051393">
    <property type="entry name" value="ABC_transporter_permease"/>
</dbReference>
<reference evidence="9 10" key="1">
    <citation type="journal article" date="2014" name="BMC Genomics">
        <title>Comparison of environmental and isolate Sulfobacillus genomes reveals diverse carbon, sulfur, nitrogen, and hydrogen metabolisms.</title>
        <authorList>
            <person name="Justice N.B."/>
            <person name="Norman A."/>
            <person name="Brown C.T."/>
            <person name="Singh A."/>
            <person name="Thomas B.C."/>
            <person name="Banfield J.F."/>
        </authorList>
    </citation>
    <scope>NUCLEOTIDE SEQUENCE [LARGE SCALE GENOMIC DNA]</scope>
    <source>
        <strain evidence="9">AMDSBA1</strain>
    </source>
</reference>
<dbReference type="GO" id="GO:0005886">
    <property type="term" value="C:plasma membrane"/>
    <property type="evidence" value="ECO:0007669"/>
    <property type="project" value="UniProtKB-SubCell"/>
</dbReference>
<dbReference type="AlphaFoldDB" id="A0A2T2WTV9"/>
<feature type="domain" description="ABC transmembrane type-1" evidence="8">
    <location>
        <begin position="70"/>
        <end position="299"/>
    </location>
</feature>
<feature type="transmembrane region" description="Helical" evidence="7">
    <location>
        <begin position="12"/>
        <end position="36"/>
    </location>
</feature>
<proteinExistence type="inferred from homology"/>
<evidence type="ECO:0000256" key="3">
    <source>
        <dbReference type="ARBA" id="ARBA00022475"/>
    </source>
</evidence>
<organism evidence="9 10">
    <name type="scientific">Sulfobacillus benefaciens</name>
    <dbReference type="NCBI Taxonomy" id="453960"/>
    <lineage>
        <taxon>Bacteria</taxon>
        <taxon>Bacillati</taxon>
        <taxon>Bacillota</taxon>
        <taxon>Clostridia</taxon>
        <taxon>Eubacteriales</taxon>
        <taxon>Clostridiales Family XVII. Incertae Sedis</taxon>
        <taxon>Sulfobacillus</taxon>
    </lineage>
</organism>
<evidence type="ECO:0000256" key="2">
    <source>
        <dbReference type="ARBA" id="ARBA00022448"/>
    </source>
</evidence>
<keyword evidence="6 7" id="KW-0472">Membrane</keyword>
<dbReference type="PANTHER" id="PTHR30193:SF42">
    <property type="entry name" value="ABC TRANSPORTER PERMEASE PROTEIN"/>
    <property type="match status" value="1"/>
</dbReference>
<dbReference type="SUPFAM" id="SSF161098">
    <property type="entry name" value="MetI-like"/>
    <property type="match status" value="1"/>
</dbReference>
<feature type="transmembrane region" description="Helical" evidence="7">
    <location>
        <begin position="280"/>
        <end position="302"/>
    </location>
</feature>
<evidence type="ECO:0000256" key="6">
    <source>
        <dbReference type="ARBA" id="ARBA00023136"/>
    </source>
</evidence>
<gene>
    <name evidence="9" type="ORF">C7B43_16310</name>
</gene>
<accession>A0A2T2WTV9</accession>
<keyword evidence="5 7" id="KW-1133">Transmembrane helix</keyword>
<dbReference type="Gene3D" id="1.10.3720.10">
    <property type="entry name" value="MetI-like"/>
    <property type="match status" value="1"/>
</dbReference>
<evidence type="ECO:0000313" key="10">
    <source>
        <dbReference type="Proteomes" id="UP000242699"/>
    </source>
</evidence>
<evidence type="ECO:0000256" key="4">
    <source>
        <dbReference type="ARBA" id="ARBA00022692"/>
    </source>
</evidence>
<comment type="caution">
    <text evidence="9">The sequence shown here is derived from an EMBL/GenBank/DDBJ whole genome shotgun (WGS) entry which is preliminary data.</text>
</comment>
<dbReference type="Pfam" id="PF00528">
    <property type="entry name" value="BPD_transp_1"/>
    <property type="match status" value="1"/>
</dbReference>
<feature type="transmembrane region" description="Helical" evidence="7">
    <location>
        <begin position="170"/>
        <end position="193"/>
    </location>
</feature>
<evidence type="ECO:0000256" key="7">
    <source>
        <dbReference type="RuleBase" id="RU363032"/>
    </source>
</evidence>
<dbReference type="PROSITE" id="PS50928">
    <property type="entry name" value="ABC_TM1"/>
    <property type="match status" value="1"/>
</dbReference>
<comment type="similarity">
    <text evidence="7">Belongs to the binding-protein-dependent transport system permease family.</text>
</comment>
<evidence type="ECO:0000256" key="5">
    <source>
        <dbReference type="ARBA" id="ARBA00022989"/>
    </source>
</evidence>
<feature type="transmembrane region" description="Helical" evidence="7">
    <location>
        <begin position="230"/>
        <end position="251"/>
    </location>
</feature>
<evidence type="ECO:0000256" key="1">
    <source>
        <dbReference type="ARBA" id="ARBA00004651"/>
    </source>
</evidence>
<keyword evidence="4 7" id="KW-0812">Transmembrane</keyword>
<dbReference type="CDD" id="cd06261">
    <property type="entry name" value="TM_PBP2"/>
    <property type="match status" value="1"/>
</dbReference>
<evidence type="ECO:0000313" key="9">
    <source>
        <dbReference type="EMBL" id="PSR25680.1"/>
    </source>
</evidence>
<keyword evidence="2 7" id="KW-0813">Transport</keyword>
<sequence>MKRRISWDHWSAVLVLVPSLAALGVFVYGFIVWTGYLSLTDWNSYIPNFHWAGLRNYVAVFETFRFQSDIRNLIVFTALFILGCLVLGLFLAVLIDQKIRAESLFRSIFIFPMAISFVATGVIWSWLLNPQTGVNLILRALGDTHPPQWFLSTAIVPSIPLGLIQVGIPLALVAVTLAAIWQMSGFAMAIYLAGLRAIPDEMKEAARIDGAGAWRLFWSVIFPQLKSSTVTAVIILSAASLKVFGLIYAMTGPGQDFTTDMPTLNMFQTTFQGSQFADGAAIATILFLIMAAFSIPYLITVLRREEEA</sequence>
<keyword evidence="3" id="KW-1003">Cell membrane</keyword>
<name>A0A2T2WTV9_9FIRM</name>
<dbReference type="GO" id="GO:0055085">
    <property type="term" value="P:transmembrane transport"/>
    <property type="evidence" value="ECO:0007669"/>
    <property type="project" value="InterPro"/>
</dbReference>
<dbReference type="InterPro" id="IPR035906">
    <property type="entry name" value="MetI-like_sf"/>
</dbReference>
<dbReference type="EMBL" id="PXYT01000051">
    <property type="protein sequence ID" value="PSR25680.1"/>
    <property type="molecule type" value="Genomic_DNA"/>
</dbReference>
<dbReference type="InterPro" id="IPR000515">
    <property type="entry name" value="MetI-like"/>
</dbReference>
<protein>
    <submittedName>
        <fullName evidence="9">Sugar ABC transporter permease</fullName>
    </submittedName>
</protein>
<evidence type="ECO:0000259" key="8">
    <source>
        <dbReference type="PROSITE" id="PS50928"/>
    </source>
</evidence>